<dbReference type="Proteomes" id="UP001054945">
    <property type="component" value="Unassembled WGS sequence"/>
</dbReference>
<dbReference type="EMBL" id="BPLR01013907">
    <property type="protein sequence ID" value="GIY64669.1"/>
    <property type="molecule type" value="Genomic_DNA"/>
</dbReference>
<proteinExistence type="predicted"/>
<evidence type="ECO:0000313" key="2">
    <source>
        <dbReference type="Proteomes" id="UP001054945"/>
    </source>
</evidence>
<accession>A0AAV4V4S0</accession>
<gene>
    <name evidence="1" type="ORF">CEXT_549261</name>
</gene>
<dbReference type="AlphaFoldDB" id="A0AAV4V4S0"/>
<keyword evidence="2" id="KW-1185">Reference proteome</keyword>
<evidence type="ECO:0000313" key="1">
    <source>
        <dbReference type="EMBL" id="GIY64669.1"/>
    </source>
</evidence>
<comment type="caution">
    <text evidence="1">The sequence shown here is derived from an EMBL/GenBank/DDBJ whole genome shotgun (WGS) entry which is preliminary data.</text>
</comment>
<sequence>MNCQEEEYDTIEQAAKCIRCGTFFSRRKLGSEMFALLRRYVRSVETRRLNSLREHRQILLHILYPFYSLIVQFHCRKTFRFLDMSHPEKCSSIRPFSVSDIVCPKSSKCPKQPRHRLHQRSVLWRRLRDWD</sequence>
<reference evidence="1 2" key="1">
    <citation type="submission" date="2021-06" db="EMBL/GenBank/DDBJ databases">
        <title>Caerostris extrusa draft genome.</title>
        <authorList>
            <person name="Kono N."/>
            <person name="Arakawa K."/>
        </authorList>
    </citation>
    <scope>NUCLEOTIDE SEQUENCE [LARGE SCALE GENOMIC DNA]</scope>
</reference>
<protein>
    <submittedName>
        <fullName evidence="1">Uncharacterized protein</fullName>
    </submittedName>
</protein>
<organism evidence="1 2">
    <name type="scientific">Caerostris extrusa</name>
    <name type="common">Bark spider</name>
    <name type="synonym">Caerostris bankana</name>
    <dbReference type="NCBI Taxonomy" id="172846"/>
    <lineage>
        <taxon>Eukaryota</taxon>
        <taxon>Metazoa</taxon>
        <taxon>Ecdysozoa</taxon>
        <taxon>Arthropoda</taxon>
        <taxon>Chelicerata</taxon>
        <taxon>Arachnida</taxon>
        <taxon>Araneae</taxon>
        <taxon>Araneomorphae</taxon>
        <taxon>Entelegynae</taxon>
        <taxon>Araneoidea</taxon>
        <taxon>Araneidae</taxon>
        <taxon>Caerostris</taxon>
    </lineage>
</organism>
<name>A0AAV4V4S0_CAEEX</name>